<sequence>MNQVGKQVNEIMFVDENVDELVRQNTLTILMEKFDDPSKQAKERGNVLDENPDEIVVNQTTDYVPSITSSKCLGPNQPILSEYPTKLLGSEPYPRRFNPQLYKKYPWITYEIENDQCVCFSCREFENDDSFVFDNWKKTDKLSKHGRSEKHITSMTKWALSIANQKRDTSVLEQIHGAHKQQVISNRQYLQVILECLMFPAQQNIAMRGHVEDRRNIWEVSDINRGNFLELLHFRCKDLPWLKQKLQSQLEAHAQWTSPLIGIVSDMVLKRITNELRREIKGENMAALASTSSTLAAQEKQKSIKPMCWTTRHDDLFIREILMFEPWNFKKGSPERGNCWKSIAESLNQIVDPSFRVEDRSVSDRFKLLEKKYIKKTNEMDRASGIAPEEESEMEKGLREIIELFKDSDLTKHLEKEKQREAMDNEMQQAEELRLQSLETIGETSRRKGSDREETAPKRRRSDDTINYLREKSEKEMHVRQQELELKKAELEEKKTESERLYQMIMQQNEQNQALLQQQQQVNLALIQFLTKQNEQK</sequence>
<comment type="caution">
    <text evidence="1">The sequence shown here is derived from an EMBL/GenBank/DDBJ whole genome shotgun (WGS) entry which is preliminary data.</text>
</comment>
<evidence type="ECO:0000313" key="1">
    <source>
        <dbReference type="EMBL" id="CAB3986627.1"/>
    </source>
</evidence>
<dbReference type="EMBL" id="CACRXK020001045">
    <property type="protein sequence ID" value="CAB3986627.1"/>
    <property type="molecule type" value="Genomic_DNA"/>
</dbReference>
<name>A0A7D9DJY0_PARCT</name>
<dbReference type="SMART" id="SM00597">
    <property type="entry name" value="ZnF_TTF"/>
    <property type="match status" value="1"/>
</dbReference>
<dbReference type="PANTHER" id="PTHR33309">
    <property type="entry name" value="KERATIN, ULTRA HIGH-SULFUR MATRIX PROTEIN-LIKE"/>
    <property type="match status" value="1"/>
</dbReference>
<dbReference type="AlphaFoldDB" id="A0A7D9DJY0"/>
<accession>A0A7D9DJY0</accession>
<keyword evidence="2" id="KW-1185">Reference proteome</keyword>
<dbReference type="OrthoDB" id="5982977at2759"/>
<organism evidence="1 2">
    <name type="scientific">Paramuricea clavata</name>
    <name type="common">Red gorgonian</name>
    <name type="synonym">Violescent sea-whip</name>
    <dbReference type="NCBI Taxonomy" id="317549"/>
    <lineage>
        <taxon>Eukaryota</taxon>
        <taxon>Metazoa</taxon>
        <taxon>Cnidaria</taxon>
        <taxon>Anthozoa</taxon>
        <taxon>Octocorallia</taxon>
        <taxon>Malacalcyonacea</taxon>
        <taxon>Plexauridae</taxon>
        <taxon>Paramuricea</taxon>
    </lineage>
</organism>
<dbReference type="Proteomes" id="UP001152795">
    <property type="component" value="Unassembled WGS sequence"/>
</dbReference>
<proteinExistence type="predicted"/>
<reference evidence="1" key="1">
    <citation type="submission" date="2020-04" db="EMBL/GenBank/DDBJ databases">
        <authorList>
            <person name="Alioto T."/>
            <person name="Alioto T."/>
            <person name="Gomez Garrido J."/>
        </authorList>
    </citation>
    <scope>NUCLEOTIDE SEQUENCE</scope>
    <source>
        <strain evidence="1">A484AB</strain>
    </source>
</reference>
<dbReference type="PANTHER" id="PTHR33309:SF1">
    <property type="entry name" value="MYB_SANT-LIKE DNA-BINDING DOMAIN-CONTAINING PROTEIN"/>
    <property type="match status" value="1"/>
</dbReference>
<protein>
    <submittedName>
        <fullName evidence="1">Uncharacterized protein</fullName>
    </submittedName>
</protein>
<dbReference type="InterPro" id="IPR006580">
    <property type="entry name" value="Znf_TTF"/>
</dbReference>
<evidence type="ECO:0000313" key="2">
    <source>
        <dbReference type="Proteomes" id="UP001152795"/>
    </source>
</evidence>
<gene>
    <name evidence="1" type="ORF">PACLA_8A048392</name>
</gene>